<proteinExistence type="predicted"/>
<sequence length="276" mass="31351">MFGLIDQQLQIVQNSHPREQISYLILPGGLSSSPYVQKRARARYERGGDLRLQNAQDLRVLLAAEPQLAVCHGLVVARTQKLRSGTEVYTLRCSPVSYGLLCRELYNPEKHQGETIIKDDYSDTMWALGQVNWIIRRGEAVSADEGVKQKYRHKLDFTKPGAPQHATILMSSLPSHQLPSSMRRGGVKKVCQIEFVVAPDHLKPKNRHWYNRGKKYYRAEYEVRAIIAAGLSFQIWGQDGLLSKSHDEIEVQWQPVDGKAPPPPRHSVAPDGLYRY</sequence>
<gene>
    <name evidence="2" type="ORF">Slin15195_G023120</name>
</gene>
<evidence type="ECO:0000313" key="2">
    <source>
        <dbReference type="EMBL" id="USW48993.1"/>
    </source>
</evidence>
<reference evidence="2" key="1">
    <citation type="submission" date="2022-06" db="EMBL/GenBank/DDBJ databases">
        <title>Complete genome sequences of two strains of the flax pathogen Septoria linicola.</title>
        <authorList>
            <person name="Lapalu N."/>
            <person name="Simon A."/>
            <person name="Demenou B."/>
            <person name="Paumier D."/>
            <person name="Guillot M.-P."/>
            <person name="Gout L."/>
            <person name="Valade R."/>
        </authorList>
    </citation>
    <scope>NUCLEOTIDE SEQUENCE</scope>
    <source>
        <strain evidence="2">SE15195</strain>
    </source>
</reference>
<name>A0A9Q9EH65_9PEZI</name>
<evidence type="ECO:0000313" key="3">
    <source>
        <dbReference type="Proteomes" id="UP001056384"/>
    </source>
</evidence>
<dbReference type="EMBL" id="CP099419">
    <property type="protein sequence ID" value="USW48993.1"/>
    <property type="molecule type" value="Genomic_DNA"/>
</dbReference>
<evidence type="ECO:0000256" key="1">
    <source>
        <dbReference type="SAM" id="MobiDB-lite"/>
    </source>
</evidence>
<accession>A0A9Q9EH65</accession>
<feature type="region of interest" description="Disordered" evidence="1">
    <location>
        <begin position="256"/>
        <end position="276"/>
    </location>
</feature>
<dbReference type="PANTHER" id="PTHR42749:SF1">
    <property type="entry name" value="CELL SHAPE-DETERMINING PROTEIN MREB"/>
    <property type="match status" value="1"/>
</dbReference>
<dbReference type="PANTHER" id="PTHR42749">
    <property type="entry name" value="CELL SHAPE-DETERMINING PROTEIN MREB"/>
    <property type="match status" value="1"/>
</dbReference>
<protein>
    <submittedName>
        <fullName evidence="2">Uncharacterized protein</fullName>
    </submittedName>
</protein>
<organism evidence="2 3">
    <name type="scientific">Septoria linicola</name>
    <dbReference type="NCBI Taxonomy" id="215465"/>
    <lineage>
        <taxon>Eukaryota</taxon>
        <taxon>Fungi</taxon>
        <taxon>Dikarya</taxon>
        <taxon>Ascomycota</taxon>
        <taxon>Pezizomycotina</taxon>
        <taxon>Dothideomycetes</taxon>
        <taxon>Dothideomycetidae</taxon>
        <taxon>Mycosphaerellales</taxon>
        <taxon>Mycosphaerellaceae</taxon>
        <taxon>Septoria</taxon>
    </lineage>
</organism>
<dbReference type="AlphaFoldDB" id="A0A9Q9EH65"/>
<keyword evidence="3" id="KW-1185">Reference proteome</keyword>
<dbReference type="Proteomes" id="UP001056384">
    <property type="component" value="Chromosome 2"/>
</dbReference>